<keyword evidence="7" id="KW-1015">Disulfide bond</keyword>
<evidence type="ECO:0000256" key="2">
    <source>
        <dbReference type="ARBA" id="ARBA00007532"/>
    </source>
</evidence>
<keyword evidence="4" id="KW-0274">FAD</keyword>
<evidence type="ECO:0000313" key="11">
    <source>
        <dbReference type="EMBL" id="KAL1493993.1"/>
    </source>
</evidence>
<comment type="similarity">
    <text evidence="2">Belongs to the class-I pyridine nucleotide-disulfide oxidoreductase family.</text>
</comment>
<dbReference type="Gene3D" id="3.30.390.30">
    <property type="match status" value="1"/>
</dbReference>
<evidence type="ECO:0000259" key="9">
    <source>
        <dbReference type="Pfam" id="PF02852"/>
    </source>
</evidence>
<keyword evidence="8" id="KW-0676">Redox-active center</keyword>
<dbReference type="PRINTS" id="PR00368">
    <property type="entry name" value="FADPNR"/>
</dbReference>
<dbReference type="InterPro" id="IPR036188">
    <property type="entry name" value="FAD/NAD-bd_sf"/>
</dbReference>
<evidence type="ECO:0000256" key="7">
    <source>
        <dbReference type="ARBA" id="ARBA00023157"/>
    </source>
</evidence>
<dbReference type="SUPFAM" id="SSF55424">
    <property type="entry name" value="FAD/NAD-linked reductases, dimerisation (C-terminal) domain"/>
    <property type="match status" value="1"/>
</dbReference>
<name>A0ABD1EH60_HYPHA</name>
<keyword evidence="6" id="KW-0560">Oxidoreductase</keyword>
<comment type="caution">
    <text evidence="11">The sequence shown here is derived from an EMBL/GenBank/DDBJ whole genome shotgun (WGS) entry which is preliminary data.</text>
</comment>
<reference evidence="11 12" key="1">
    <citation type="submission" date="2024-05" db="EMBL/GenBank/DDBJ databases">
        <title>Genetic variation in Jamaican populations of the coffee berry borer (Hypothenemus hampei).</title>
        <authorList>
            <person name="Errbii M."/>
            <person name="Myrie A."/>
        </authorList>
    </citation>
    <scope>NUCLEOTIDE SEQUENCE [LARGE SCALE GENOMIC DNA]</scope>
    <source>
        <strain evidence="11">JA-Hopewell-2020-01-JO</strain>
        <tissue evidence="11">Whole body</tissue>
    </source>
</reference>
<dbReference type="Pfam" id="PF07992">
    <property type="entry name" value="Pyr_redox_2"/>
    <property type="match status" value="1"/>
</dbReference>
<feature type="domain" description="Pyridine nucleotide-disulphide oxidoreductase dimerisation" evidence="9">
    <location>
        <begin position="373"/>
        <end position="483"/>
    </location>
</feature>
<dbReference type="Proteomes" id="UP001566132">
    <property type="component" value="Unassembled WGS sequence"/>
</dbReference>
<evidence type="ECO:0000256" key="8">
    <source>
        <dbReference type="ARBA" id="ARBA00023284"/>
    </source>
</evidence>
<evidence type="ECO:0000256" key="3">
    <source>
        <dbReference type="ARBA" id="ARBA00022630"/>
    </source>
</evidence>
<dbReference type="InterPro" id="IPR046952">
    <property type="entry name" value="GSHR/TRXR-like"/>
</dbReference>
<evidence type="ECO:0000313" key="12">
    <source>
        <dbReference type="Proteomes" id="UP001566132"/>
    </source>
</evidence>
<evidence type="ECO:0000256" key="4">
    <source>
        <dbReference type="ARBA" id="ARBA00022827"/>
    </source>
</evidence>
<dbReference type="PANTHER" id="PTHR42737:SF7">
    <property type="entry name" value="THIOREDOXIN-DISULFIDE REDUCTASE"/>
    <property type="match status" value="1"/>
</dbReference>
<dbReference type="Gene3D" id="3.50.50.60">
    <property type="entry name" value="FAD/NAD(P)-binding domain"/>
    <property type="match status" value="2"/>
</dbReference>
<dbReference type="GO" id="GO:0016491">
    <property type="term" value="F:oxidoreductase activity"/>
    <property type="evidence" value="ECO:0007669"/>
    <property type="project" value="UniProtKB-KW"/>
</dbReference>
<evidence type="ECO:0000256" key="6">
    <source>
        <dbReference type="ARBA" id="ARBA00023002"/>
    </source>
</evidence>
<keyword evidence="5" id="KW-0521">NADP</keyword>
<protein>
    <submittedName>
        <fullName evidence="11">Uncharacterized protein</fullName>
    </submittedName>
</protein>
<dbReference type="InterPro" id="IPR004099">
    <property type="entry name" value="Pyr_nucl-diS_OxRdtase_dimer"/>
</dbReference>
<dbReference type="SUPFAM" id="SSF51905">
    <property type="entry name" value="FAD/NAD(P)-binding domain"/>
    <property type="match status" value="1"/>
</dbReference>
<dbReference type="InterPro" id="IPR023753">
    <property type="entry name" value="FAD/NAD-binding_dom"/>
</dbReference>
<accession>A0ABD1EH60</accession>
<dbReference type="AlphaFoldDB" id="A0ABD1EH60"/>
<evidence type="ECO:0000259" key="10">
    <source>
        <dbReference type="Pfam" id="PF07992"/>
    </source>
</evidence>
<keyword evidence="3" id="KW-0285">Flavoprotein</keyword>
<evidence type="ECO:0000256" key="1">
    <source>
        <dbReference type="ARBA" id="ARBA00001974"/>
    </source>
</evidence>
<dbReference type="InterPro" id="IPR016156">
    <property type="entry name" value="FAD/NAD-linked_Rdtase_dimer_sf"/>
</dbReference>
<sequence length="501" mass="55865">MLLLKILNVFRYPIKSSHFQIKKLSTISHPKNYDLIVVGGTLGGLAAAREATALGAKVLVLDQLHSNYIFLRGILKKVMHKAALLGEACTDAANYGWVIDKQVNHKWENLRKTVKTHMDNVKLLDHNAAFENIFHGLGTFLDPHTISLISSSENCVSLSSKIFLLSLGTRSLHPKTPAGAKEYGISCDDVFHLDRPPGKTLIIGNEIEGFECAGILSLLGQDVTMMVGTEVLKGIDRQMANIITSMMIKKNIRFLSECQLKPIDKLPNGKLKILWNDPSKKLHAEEFDTLVFAIGRRTLIEGLHLEKVGVSTVPLTSKIETFNDQTNISHIYAIGEILHEKPESYNLSIQAGRLLAKRLFGNSHELMDYENAPTTIFTPLEYSFVGLSEETAITRFGEENLEIYHSYYKPAEFFIAKRDVSNCYLKVIALRRGDQRVLGMHFIGPEAEHVIQGFSTAMKCKLTVEALMNTVGMHPTVAEEFTRIRITKRSGLDPTPASCCS</sequence>
<dbReference type="EMBL" id="JBDJPC010000007">
    <property type="protein sequence ID" value="KAL1493993.1"/>
    <property type="molecule type" value="Genomic_DNA"/>
</dbReference>
<organism evidence="11 12">
    <name type="scientific">Hypothenemus hampei</name>
    <name type="common">Coffee berry borer</name>
    <dbReference type="NCBI Taxonomy" id="57062"/>
    <lineage>
        <taxon>Eukaryota</taxon>
        <taxon>Metazoa</taxon>
        <taxon>Ecdysozoa</taxon>
        <taxon>Arthropoda</taxon>
        <taxon>Hexapoda</taxon>
        <taxon>Insecta</taxon>
        <taxon>Pterygota</taxon>
        <taxon>Neoptera</taxon>
        <taxon>Endopterygota</taxon>
        <taxon>Coleoptera</taxon>
        <taxon>Polyphaga</taxon>
        <taxon>Cucujiformia</taxon>
        <taxon>Curculionidae</taxon>
        <taxon>Scolytinae</taxon>
        <taxon>Hypothenemus</taxon>
    </lineage>
</organism>
<comment type="cofactor">
    <cofactor evidence="1">
        <name>FAD</name>
        <dbReference type="ChEBI" id="CHEBI:57692"/>
    </cofactor>
</comment>
<evidence type="ECO:0000256" key="5">
    <source>
        <dbReference type="ARBA" id="ARBA00022857"/>
    </source>
</evidence>
<feature type="domain" description="FAD/NAD(P)-binding" evidence="10">
    <location>
        <begin position="33"/>
        <end position="352"/>
    </location>
</feature>
<proteinExistence type="inferred from homology"/>
<dbReference type="Pfam" id="PF02852">
    <property type="entry name" value="Pyr_redox_dim"/>
    <property type="match status" value="1"/>
</dbReference>
<dbReference type="PANTHER" id="PTHR42737">
    <property type="entry name" value="GLUTATHIONE REDUCTASE"/>
    <property type="match status" value="1"/>
</dbReference>
<dbReference type="PRINTS" id="PR00411">
    <property type="entry name" value="PNDRDTASEI"/>
</dbReference>
<dbReference type="FunFam" id="3.30.390.30:FF:000004">
    <property type="entry name" value="Thioredoxin reductase 1, cytoplasmic"/>
    <property type="match status" value="1"/>
</dbReference>
<keyword evidence="12" id="KW-1185">Reference proteome</keyword>
<gene>
    <name evidence="11" type="ORF">ABEB36_009669</name>
</gene>